<dbReference type="GeneID" id="36621864"/>
<dbReference type="EMBL" id="KZ679675">
    <property type="protein sequence ID" value="PTB60889.1"/>
    <property type="molecule type" value="Genomic_DNA"/>
</dbReference>
<reference evidence="1 2" key="1">
    <citation type="submission" date="2016-07" db="EMBL/GenBank/DDBJ databases">
        <title>Multiple horizontal gene transfer events from other fungi enriched the ability of initially mycotrophic Trichoderma (Ascomycota) to feed on dead plant biomass.</title>
        <authorList>
            <consortium name="DOE Joint Genome Institute"/>
            <person name="Aerts A."/>
            <person name="Atanasova L."/>
            <person name="Chenthamara K."/>
            <person name="Zhang J."/>
            <person name="Grujic M."/>
            <person name="Henrissat B."/>
            <person name="Kuo A."/>
            <person name="Salamov A."/>
            <person name="Lipzen A."/>
            <person name="Labutti K."/>
            <person name="Barry K."/>
            <person name="Miao Y."/>
            <person name="Rahimi M.J."/>
            <person name="Shen Q."/>
            <person name="Grigoriev I.V."/>
            <person name="Kubicek C.P."/>
            <person name="Druzhinina I.S."/>
        </authorList>
    </citation>
    <scope>NUCLEOTIDE SEQUENCE [LARGE SCALE GENOMIC DNA]</scope>
    <source>
        <strain evidence="1 2">CBS 226.95</strain>
    </source>
</reference>
<dbReference type="Proteomes" id="UP000241690">
    <property type="component" value="Unassembled WGS sequence"/>
</dbReference>
<evidence type="ECO:0000313" key="1">
    <source>
        <dbReference type="EMBL" id="PTB60889.1"/>
    </source>
</evidence>
<evidence type="ECO:0000313" key="2">
    <source>
        <dbReference type="Proteomes" id="UP000241690"/>
    </source>
</evidence>
<dbReference type="RefSeq" id="XP_024780566.1">
    <property type="nucleotide sequence ID" value="XM_024913303.1"/>
</dbReference>
<accession>A0A2T4AV22</accession>
<organism evidence="1 2">
    <name type="scientific">Trichoderma harzianum CBS 226.95</name>
    <dbReference type="NCBI Taxonomy" id="983964"/>
    <lineage>
        <taxon>Eukaryota</taxon>
        <taxon>Fungi</taxon>
        <taxon>Dikarya</taxon>
        <taxon>Ascomycota</taxon>
        <taxon>Pezizomycotina</taxon>
        <taxon>Sordariomycetes</taxon>
        <taxon>Hypocreomycetidae</taxon>
        <taxon>Hypocreales</taxon>
        <taxon>Hypocreaceae</taxon>
        <taxon>Trichoderma</taxon>
    </lineage>
</organism>
<keyword evidence="2" id="KW-1185">Reference proteome</keyword>
<dbReference type="AlphaFoldDB" id="A0A2T4AV22"/>
<name>A0A2T4AV22_TRIHA</name>
<protein>
    <submittedName>
        <fullName evidence="1">Uncharacterized protein</fullName>
    </submittedName>
</protein>
<sequence length="160" mass="18022">MFEFISSLLLDQSPPTSRIETKKSVTISNPLILEFFLFLFKFISNLLLDQSSSNVPRRTEKVGDNVSPLILEFLHRQRDCRSPSRLCALMQSIYRFHPILLNPLAASCASIADSYCPTRRSDLALFASLSPRDQSPCWARCASCTGFLLSEDASATFFFV</sequence>
<gene>
    <name evidence="1" type="ORF">M431DRAFT_199330</name>
</gene>
<proteinExistence type="predicted"/>